<accession>A0AAV2CHE3</accession>
<dbReference type="AlphaFoldDB" id="A0AAV2CHE3"/>
<keyword evidence="1" id="KW-0175">Coiled coil</keyword>
<keyword evidence="3" id="KW-1185">Reference proteome</keyword>
<gene>
    <name evidence="2" type="ORF">LTRI10_LOCUS3163</name>
</gene>
<organism evidence="2 3">
    <name type="scientific">Linum trigynum</name>
    <dbReference type="NCBI Taxonomy" id="586398"/>
    <lineage>
        <taxon>Eukaryota</taxon>
        <taxon>Viridiplantae</taxon>
        <taxon>Streptophyta</taxon>
        <taxon>Embryophyta</taxon>
        <taxon>Tracheophyta</taxon>
        <taxon>Spermatophyta</taxon>
        <taxon>Magnoliopsida</taxon>
        <taxon>eudicotyledons</taxon>
        <taxon>Gunneridae</taxon>
        <taxon>Pentapetalae</taxon>
        <taxon>rosids</taxon>
        <taxon>fabids</taxon>
        <taxon>Malpighiales</taxon>
        <taxon>Linaceae</taxon>
        <taxon>Linum</taxon>
    </lineage>
</organism>
<evidence type="ECO:0000313" key="2">
    <source>
        <dbReference type="EMBL" id="CAL1355397.1"/>
    </source>
</evidence>
<feature type="coiled-coil region" evidence="1">
    <location>
        <begin position="193"/>
        <end position="227"/>
    </location>
</feature>
<sequence length="234" mass="26595">MALPNFTALRDLHNSANDLLDSRELGGRKTHESKWLYQASEASLRMLDVCGVSKDVLSLVKEHLLDLQFTLRGRGSPRNDVKSKILAYNDCRKKLRKETMKCLKSLRGTMKESKHHHQLSVDKADGGRDLAVVAEVLGEVRGSSVSIVESLLSLISIPWLDDDRRGKMVSFVGRMMMRRRKRRVGDFCDETALQTANKRLEAVEIAIEELESELECMFRRLIQTRASLLNILTN</sequence>
<dbReference type="EMBL" id="OZ034813">
    <property type="protein sequence ID" value="CAL1355397.1"/>
    <property type="molecule type" value="Genomic_DNA"/>
</dbReference>
<name>A0AAV2CHE3_9ROSI</name>
<evidence type="ECO:0000313" key="3">
    <source>
        <dbReference type="Proteomes" id="UP001497516"/>
    </source>
</evidence>
<dbReference type="GO" id="GO:0048367">
    <property type="term" value="P:shoot system development"/>
    <property type="evidence" value="ECO:0007669"/>
    <property type="project" value="InterPro"/>
</dbReference>
<reference evidence="2 3" key="1">
    <citation type="submission" date="2024-04" db="EMBL/GenBank/DDBJ databases">
        <authorList>
            <person name="Fracassetti M."/>
        </authorList>
    </citation>
    <scope>NUCLEOTIDE SEQUENCE [LARGE SCALE GENOMIC DNA]</scope>
</reference>
<evidence type="ECO:0000256" key="1">
    <source>
        <dbReference type="SAM" id="Coils"/>
    </source>
</evidence>
<dbReference type="InterPro" id="IPR004320">
    <property type="entry name" value="BPS1_pln"/>
</dbReference>
<proteinExistence type="predicted"/>
<dbReference type="GO" id="GO:0048364">
    <property type="term" value="P:root development"/>
    <property type="evidence" value="ECO:0007669"/>
    <property type="project" value="InterPro"/>
</dbReference>
<protein>
    <submittedName>
        <fullName evidence="2">Uncharacterized protein</fullName>
    </submittedName>
</protein>
<dbReference type="PANTHER" id="PTHR33070:SF7">
    <property type="entry name" value="RX N-TERMINAL DOMAIN-CONTAINING PROTEIN"/>
    <property type="match status" value="1"/>
</dbReference>
<dbReference type="Proteomes" id="UP001497516">
    <property type="component" value="Chromosome 1"/>
</dbReference>
<dbReference type="Pfam" id="PF03087">
    <property type="entry name" value="BPS1"/>
    <property type="match status" value="1"/>
</dbReference>
<dbReference type="PANTHER" id="PTHR33070">
    <property type="entry name" value="OS06G0725500 PROTEIN"/>
    <property type="match status" value="1"/>
</dbReference>